<accession>L5JZI8</accession>
<dbReference type="PANTHER" id="PTHR12358">
    <property type="entry name" value="SPHINGOSINE KINASE"/>
    <property type="match status" value="1"/>
</dbReference>
<dbReference type="GO" id="GO:0006665">
    <property type="term" value="P:sphingolipid metabolic process"/>
    <property type="evidence" value="ECO:0007669"/>
    <property type="project" value="TreeGrafter"/>
</dbReference>
<feature type="region of interest" description="Disordered" evidence="1">
    <location>
        <begin position="143"/>
        <end position="163"/>
    </location>
</feature>
<dbReference type="InterPro" id="IPR050187">
    <property type="entry name" value="Lipid_Phosphate_FormReg"/>
</dbReference>
<reference evidence="4" key="1">
    <citation type="journal article" date="2013" name="Science">
        <title>Comparative analysis of bat genomes provides insight into the evolution of flight and immunity.</title>
        <authorList>
            <person name="Zhang G."/>
            <person name="Cowled C."/>
            <person name="Shi Z."/>
            <person name="Huang Z."/>
            <person name="Bishop-Lilly K.A."/>
            <person name="Fang X."/>
            <person name="Wynne J.W."/>
            <person name="Xiong Z."/>
            <person name="Baker M.L."/>
            <person name="Zhao W."/>
            <person name="Tachedjian M."/>
            <person name="Zhu Y."/>
            <person name="Zhou P."/>
            <person name="Jiang X."/>
            <person name="Ng J."/>
            <person name="Yang L."/>
            <person name="Wu L."/>
            <person name="Xiao J."/>
            <person name="Feng Y."/>
            <person name="Chen Y."/>
            <person name="Sun X."/>
            <person name="Zhang Y."/>
            <person name="Marsh G.A."/>
            <person name="Crameri G."/>
            <person name="Broder C.C."/>
            <person name="Frey K.G."/>
            <person name="Wang L.F."/>
            <person name="Wang J."/>
        </authorList>
    </citation>
    <scope>NUCLEOTIDE SEQUENCE [LARGE SCALE GENOMIC DNA]</scope>
</reference>
<dbReference type="SUPFAM" id="SSF111331">
    <property type="entry name" value="NAD kinase/diacylglycerol kinase-like"/>
    <property type="match status" value="1"/>
</dbReference>
<keyword evidence="3" id="KW-0808">Transferase</keyword>
<dbReference type="Pfam" id="PF00781">
    <property type="entry name" value="DAGK_cat"/>
    <property type="match status" value="1"/>
</dbReference>
<organism evidence="3 4">
    <name type="scientific">Pteropus alecto</name>
    <name type="common">Black flying fox</name>
    <dbReference type="NCBI Taxonomy" id="9402"/>
    <lineage>
        <taxon>Eukaryota</taxon>
        <taxon>Metazoa</taxon>
        <taxon>Chordata</taxon>
        <taxon>Craniata</taxon>
        <taxon>Vertebrata</taxon>
        <taxon>Euteleostomi</taxon>
        <taxon>Mammalia</taxon>
        <taxon>Eutheria</taxon>
        <taxon>Laurasiatheria</taxon>
        <taxon>Chiroptera</taxon>
        <taxon>Yinpterochiroptera</taxon>
        <taxon>Pteropodoidea</taxon>
        <taxon>Pteropodidae</taxon>
        <taxon>Pteropodinae</taxon>
        <taxon>Pteropus</taxon>
    </lineage>
</organism>
<dbReference type="InterPro" id="IPR016064">
    <property type="entry name" value="NAD/diacylglycerol_kinase_sf"/>
</dbReference>
<dbReference type="InterPro" id="IPR045363">
    <property type="entry name" value="CERK_C"/>
</dbReference>
<dbReference type="EMBL" id="KB031068">
    <property type="protein sequence ID" value="ELK04755.1"/>
    <property type="molecule type" value="Genomic_DNA"/>
</dbReference>
<protein>
    <submittedName>
        <fullName evidence="3">Ceramide kinase-like protein</fullName>
    </submittedName>
</protein>
<dbReference type="AlphaFoldDB" id="L5JZI8"/>
<dbReference type="InParanoid" id="L5JZI8"/>
<keyword evidence="3" id="KW-0418">Kinase</keyword>
<feature type="domain" description="DAGKc" evidence="2">
    <location>
        <begin position="19"/>
        <end position="81"/>
    </location>
</feature>
<dbReference type="Gene3D" id="3.40.50.10330">
    <property type="entry name" value="Probable inorganic polyphosphate/atp-NAD kinase, domain 1"/>
    <property type="match status" value="1"/>
</dbReference>
<evidence type="ECO:0000313" key="3">
    <source>
        <dbReference type="EMBL" id="ELK04755.1"/>
    </source>
</evidence>
<dbReference type="PROSITE" id="PS50146">
    <property type="entry name" value="DAGK"/>
    <property type="match status" value="1"/>
</dbReference>
<keyword evidence="4" id="KW-1185">Reference proteome</keyword>
<dbReference type="STRING" id="9402.L5JZI8"/>
<dbReference type="InterPro" id="IPR001206">
    <property type="entry name" value="Diacylglycerol_kinase_cat_dom"/>
</dbReference>
<name>L5JZI8_PTEAL</name>
<dbReference type="GO" id="GO:0016020">
    <property type="term" value="C:membrane"/>
    <property type="evidence" value="ECO:0007669"/>
    <property type="project" value="GOC"/>
</dbReference>
<dbReference type="GO" id="GO:0001727">
    <property type="term" value="F:lipid kinase activity"/>
    <property type="evidence" value="ECO:0007669"/>
    <property type="project" value="TreeGrafter"/>
</dbReference>
<gene>
    <name evidence="3" type="ORF">PAL_GLEAN10026027</name>
</gene>
<dbReference type="Proteomes" id="UP000010552">
    <property type="component" value="Unassembled WGS sequence"/>
</dbReference>
<evidence type="ECO:0000313" key="4">
    <source>
        <dbReference type="Proteomes" id="UP000010552"/>
    </source>
</evidence>
<sequence length="208" mass="23487">MLAETLELCLYACLLGFSNRPKSLKILLNPQSHKKEATQIYYEKVEPLLKIAEIKTDVTITEYEGHALSLLKECELEEFDGEAQRSPKSDCNDQWQMIQGQFLNVSIMAIPCLCSVAPRGLAPNTSFPFVETYTVEEVKVYPRNKTSGHNPEDQQHETASEKSFPWNVDGDLMEVASEVHVKLHPKLINLYGGSMEEMNDSKVTCDCL</sequence>
<evidence type="ECO:0000259" key="2">
    <source>
        <dbReference type="PROSITE" id="PS50146"/>
    </source>
</evidence>
<dbReference type="Pfam" id="PF19280">
    <property type="entry name" value="CERK_C"/>
    <property type="match status" value="1"/>
</dbReference>
<dbReference type="FunCoup" id="L5JZI8">
    <property type="interactions" value="16"/>
</dbReference>
<dbReference type="InterPro" id="IPR017438">
    <property type="entry name" value="ATP-NAD_kinase_N"/>
</dbReference>
<proteinExistence type="predicted"/>
<feature type="compositionally biased region" description="Basic and acidic residues" evidence="1">
    <location>
        <begin position="150"/>
        <end position="160"/>
    </location>
</feature>
<evidence type="ECO:0000256" key="1">
    <source>
        <dbReference type="SAM" id="MobiDB-lite"/>
    </source>
</evidence>
<dbReference type="PANTHER" id="PTHR12358:SF26">
    <property type="entry name" value="CERAMIDE KINASE-LIKE PROTEIN"/>
    <property type="match status" value="1"/>
</dbReference>